<feature type="chain" id="PRO_5044918247" description="Cell division coordinator CpoB" evidence="2">
    <location>
        <begin position="24"/>
        <end position="265"/>
    </location>
</feature>
<keyword evidence="7" id="KW-1185">Reference proteome</keyword>
<keyword evidence="1 2" id="KW-0732">Signal</keyword>
<dbReference type="InterPro" id="IPR011990">
    <property type="entry name" value="TPR-like_helical_dom_sf"/>
</dbReference>
<feature type="coiled-coil region" evidence="2">
    <location>
        <begin position="61"/>
        <end position="102"/>
    </location>
</feature>
<dbReference type="InterPro" id="IPR019734">
    <property type="entry name" value="TPR_rpt"/>
</dbReference>
<dbReference type="Pfam" id="PF16331">
    <property type="entry name" value="TolA_bind_tri"/>
    <property type="match status" value="1"/>
</dbReference>
<accession>A0ABS8D7B0</accession>
<comment type="subcellular location">
    <subcellularLocation>
        <location evidence="2">Periplasm</location>
    </subcellularLocation>
</comment>
<dbReference type="InterPro" id="IPR014162">
    <property type="entry name" value="CpoB_C"/>
</dbReference>
<sequence precursor="true">MNRYLLRALMAVGMVSAVNGAHAGLFDDDEARKQVADVRVEQQQLADRVSKIEATVNSQKMLELINRIEQLNGQIAKLNGQLEEQAHRLDEMEKRQKDLYLDTDTRLRKIEQAPVAPTPSATVAAAASTTNAAAPQAAGDPAQENATYDAAFAKFRSGNYPAAITGFASFIKSYPNSRYAPNAQYWIGNAYTAQRDYKKAISEQQKLISMWPDSNKVPDAMLNIATAQQELGDAGASKKTLEELVTKFPLTSAADQAKKRLAAKK</sequence>
<organism evidence="6 7">
    <name type="scientific">Leeia speluncae</name>
    <dbReference type="NCBI Taxonomy" id="2884804"/>
    <lineage>
        <taxon>Bacteria</taxon>
        <taxon>Pseudomonadati</taxon>
        <taxon>Pseudomonadota</taxon>
        <taxon>Betaproteobacteria</taxon>
        <taxon>Neisseriales</taxon>
        <taxon>Leeiaceae</taxon>
        <taxon>Leeia</taxon>
    </lineage>
</organism>
<dbReference type="EMBL" id="JAJBZT010000005">
    <property type="protein sequence ID" value="MCB6183866.1"/>
    <property type="molecule type" value="Genomic_DNA"/>
</dbReference>
<dbReference type="InterPro" id="IPR032519">
    <property type="entry name" value="YbgF_tri"/>
</dbReference>
<evidence type="ECO:0000256" key="1">
    <source>
        <dbReference type="ARBA" id="ARBA00022729"/>
    </source>
</evidence>
<protein>
    <recommendedName>
        <fullName evidence="2">Cell division coordinator CpoB</fullName>
    </recommendedName>
</protein>
<proteinExistence type="inferred from homology"/>
<gene>
    <name evidence="6" type="primary">ybgF</name>
    <name evidence="2" type="synonym">cpoB</name>
    <name evidence="6" type="ORF">LIN78_09950</name>
</gene>
<feature type="repeat" description="TPR" evidence="3">
    <location>
        <begin position="181"/>
        <end position="214"/>
    </location>
</feature>
<reference evidence="6" key="1">
    <citation type="submission" date="2021-10" db="EMBL/GenBank/DDBJ databases">
        <title>The complete genome sequence of Leeia sp. TBRC 13508.</title>
        <authorList>
            <person name="Charoenyingcharoen P."/>
            <person name="Yukphan P."/>
        </authorList>
    </citation>
    <scope>NUCLEOTIDE SEQUENCE</scope>
    <source>
        <strain evidence="6">TBRC 13508</strain>
    </source>
</reference>
<evidence type="ECO:0000313" key="6">
    <source>
        <dbReference type="EMBL" id="MCB6183866.1"/>
    </source>
</evidence>
<dbReference type="InterPro" id="IPR039565">
    <property type="entry name" value="BamD-like"/>
</dbReference>
<dbReference type="Gene3D" id="1.20.5.110">
    <property type="match status" value="1"/>
</dbReference>
<comment type="caution">
    <text evidence="6">The sequence shown here is derived from an EMBL/GenBank/DDBJ whole genome shotgun (WGS) entry which is preliminary data.</text>
</comment>
<comment type="similarity">
    <text evidence="2">Belongs to the CpoB family.</text>
</comment>
<dbReference type="RefSeq" id="WP_227180648.1">
    <property type="nucleotide sequence ID" value="NZ_JAJBZT010000005.1"/>
</dbReference>
<dbReference type="Gene3D" id="1.25.40.10">
    <property type="entry name" value="Tetratricopeptide repeat domain"/>
    <property type="match status" value="1"/>
</dbReference>
<name>A0ABS8D7B0_9NEIS</name>
<evidence type="ECO:0000256" key="2">
    <source>
        <dbReference type="HAMAP-Rule" id="MF_02066"/>
    </source>
</evidence>
<dbReference type="SUPFAM" id="SSF48452">
    <property type="entry name" value="TPR-like"/>
    <property type="match status" value="1"/>
</dbReference>
<keyword evidence="2" id="KW-0131">Cell cycle</keyword>
<dbReference type="InterPro" id="IPR034706">
    <property type="entry name" value="CpoB"/>
</dbReference>
<evidence type="ECO:0000313" key="7">
    <source>
        <dbReference type="Proteomes" id="UP001165395"/>
    </source>
</evidence>
<evidence type="ECO:0000259" key="4">
    <source>
        <dbReference type="Pfam" id="PF13525"/>
    </source>
</evidence>
<keyword evidence="2" id="KW-0574">Periplasm</keyword>
<dbReference type="Proteomes" id="UP001165395">
    <property type="component" value="Unassembled WGS sequence"/>
</dbReference>
<keyword evidence="2" id="KW-0132">Cell division</keyword>
<keyword evidence="2" id="KW-0175">Coiled coil</keyword>
<comment type="function">
    <text evidence="2">Mediates coordination of peptidoglycan synthesis and outer membrane constriction during cell division.</text>
</comment>
<dbReference type="NCBIfam" id="TIGR02795">
    <property type="entry name" value="tol_pal_ybgF"/>
    <property type="match status" value="1"/>
</dbReference>
<evidence type="ECO:0000259" key="5">
    <source>
        <dbReference type="Pfam" id="PF16331"/>
    </source>
</evidence>
<feature type="domain" description="YbgF trimerisation" evidence="5">
    <location>
        <begin position="44"/>
        <end position="116"/>
    </location>
</feature>
<dbReference type="Pfam" id="PF13525">
    <property type="entry name" value="YfiO"/>
    <property type="match status" value="1"/>
</dbReference>
<keyword evidence="3" id="KW-0802">TPR repeat</keyword>
<feature type="signal peptide" evidence="2">
    <location>
        <begin position="1"/>
        <end position="23"/>
    </location>
</feature>
<dbReference type="HAMAP" id="MF_02066">
    <property type="entry name" value="CpoB"/>
    <property type="match status" value="1"/>
</dbReference>
<feature type="domain" description="Outer membrane lipoprotein BamD-like" evidence="4">
    <location>
        <begin position="143"/>
        <end position="263"/>
    </location>
</feature>
<evidence type="ECO:0000256" key="3">
    <source>
        <dbReference type="PROSITE-ProRule" id="PRU00339"/>
    </source>
</evidence>
<dbReference type="PROSITE" id="PS50005">
    <property type="entry name" value="TPR"/>
    <property type="match status" value="1"/>
</dbReference>